<accession>A0A3M7P301</accession>
<dbReference type="Proteomes" id="UP000276133">
    <property type="component" value="Unassembled WGS sequence"/>
</dbReference>
<protein>
    <submittedName>
        <fullName evidence="1">Uncharacterized protein</fullName>
    </submittedName>
</protein>
<sequence>MVCKNQTAIIARNIASFSVEKSQKFAVEFNLLKAKSFESGWNFFVDQISRLDLKLVLSKKSNQFQVTLFGSNFIYFTLTCHCEISYKTSNTKIRKFHNFCSNGQKVVLQMKDTDFADFRRRKFCMKFHNAL</sequence>
<name>A0A3M7P301_BRAPC</name>
<reference evidence="1 2" key="1">
    <citation type="journal article" date="2018" name="Sci. Rep.">
        <title>Genomic signatures of local adaptation to the degree of environmental predictability in rotifers.</title>
        <authorList>
            <person name="Franch-Gras L."/>
            <person name="Hahn C."/>
            <person name="Garcia-Roger E.M."/>
            <person name="Carmona M.J."/>
            <person name="Serra M."/>
            <person name="Gomez A."/>
        </authorList>
    </citation>
    <scope>NUCLEOTIDE SEQUENCE [LARGE SCALE GENOMIC DNA]</scope>
    <source>
        <strain evidence="1">HYR1</strain>
    </source>
</reference>
<dbReference type="EMBL" id="REGN01013899">
    <property type="protein sequence ID" value="RMZ93319.1"/>
    <property type="molecule type" value="Genomic_DNA"/>
</dbReference>
<organism evidence="1 2">
    <name type="scientific">Brachionus plicatilis</name>
    <name type="common">Marine rotifer</name>
    <name type="synonym">Brachionus muelleri</name>
    <dbReference type="NCBI Taxonomy" id="10195"/>
    <lineage>
        <taxon>Eukaryota</taxon>
        <taxon>Metazoa</taxon>
        <taxon>Spiralia</taxon>
        <taxon>Gnathifera</taxon>
        <taxon>Rotifera</taxon>
        <taxon>Eurotatoria</taxon>
        <taxon>Monogononta</taxon>
        <taxon>Pseudotrocha</taxon>
        <taxon>Ploima</taxon>
        <taxon>Brachionidae</taxon>
        <taxon>Brachionus</taxon>
    </lineage>
</organism>
<evidence type="ECO:0000313" key="1">
    <source>
        <dbReference type="EMBL" id="RMZ93319.1"/>
    </source>
</evidence>
<comment type="caution">
    <text evidence="1">The sequence shown here is derived from an EMBL/GenBank/DDBJ whole genome shotgun (WGS) entry which is preliminary data.</text>
</comment>
<gene>
    <name evidence="1" type="ORF">BpHYR1_040977</name>
</gene>
<evidence type="ECO:0000313" key="2">
    <source>
        <dbReference type="Proteomes" id="UP000276133"/>
    </source>
</evidence>
<proteinExistence type="predicted"/>
<dbReference type="AlphaFoldDB" id="A0A3M7P301"/>
<keyword evidence="2" id="KW-1185">Reference proteome</keyword>